<organism evidence="1 2">
    <name type="scientific">Faecalibaculum rodentium</name>
    <dbReference type="NCBI Taxonomy" id="1702221"/>
    <lineage>
        <taxon>Bacteria</taxon>
        <taxon>Bacillati</taxon>
        <taxon>Bacillota</taxon>
        <taxon>Erysipelotrichia</taxon>
        <taxon>Erysipelotrichales</taxon>
        <taxon>Erysipelotrichaceae</taxon>
        <taxon>Faecalibaculum</taxon>
    </lineage>
</organism>
<dbReference type="AlphaFoldDB" id="A0A1Q9YJD3"/>
<protein>
    <submittedName>
        <fullName evidence="1">Uncharacterized protein</fullName>
    </submittedName>
</protein>
<evidence type="ECO:0000313" key="1">
    <source>
        <dbReference type="EMBL" id="OLU44532.1"/>
    </source>
</evidence>
<gene>
    <name evidence="1" type="ORF">BO223_08075</name>
</gene>
<accession>A0A1Q9YJD3</accession>
<dbReference type="Proteomes" id="UP000186758">
    <property type="component" value="Unassembled WGS sequence"/>
</dbReference>
<evidence type="ECO:0000313" key="2">
    <source>
        <dbReference type="Proteomes" id="UP000186758"/>
    </source>
</evidence>
<comment type="caution">
    <text evidence="1">The sequence shown here is derived from an EMBL/GenBank/DDBJ whole genome shotgun (WGS) entry which is preliminary data.</text>
</comment>
<name>A0A1Q9YJD3_9FIRM</name>
<dbReference type="EMBL" id="MPJZ01000065">
    <property type="protein sequence ID" value="OLU44532.1"/>
    <property type="molecule type" value="Genomic_DNA"/>
</dbReference>
<proteinExistence type="predicted"/>
<reference evidence="1 2" key="1">
    <citation type="submission" date="2016-11" db="EMBL/GenBank/DDBJ databases">
        <title>Description of two novel members of the family Erysipelotrichaceae: Ileibacterium lipovorans gen. nov., sp. nov. and Dubosiella newyorkensis, gen. nov., sp. nov.</title>
        <authorList>
            <person name="Cox L.M."/>
            <person name="Sohn J."/>
            <person name="Tyrrell K.L."/>
            <person name="Citron D.M."/>
            <person name="Lawson P.A."/>
            <person name="Patel N.B."/>
            <person name="Iizumi T."/>
            <person name="Perez-Perez G.I."/>
            <person name="Goldstein E.J."/>
            <person name="Blaser M.J."/>
        </authorList>
    </citation>
    <scope>NUCLEOTIDE SEQUENCE [LARGE SCALE GENOMIC DNA]</scope>
    <source>
        <strain evidence="1 2">NYU-BL-K8</strain>
    </source>
</reference>
<sequence length="59" mass="6538">MHNVFLIVCGWFLISSPRPDLSGCPAATWRKKPQARFSRDPGLLWILYASVSLPAGPVL</sequence>